<organism evidence="2">
    <name type="scientific">Alexandrium catenella</name>
    <name type="common">Red tide dinoflagellate</name>
    <name type="synonym">Gonyaulax catenella</name>
    <dbReference type="NCBI Taxonomy" id="2925"/>
    <lineage>
        <taxon>Eukaryota</taxon>
        <taxon>Sar</taxon>
        <taxon>Alveolata</taxon>
        <taxon>Dinophyceae</taxon>
        <taxon>Gonyaulacales</taxon>
        <taxon>Pyrocystaceae</taxon>
        <taxon>Alexandrium</taxon>
    </lineage>
</organism>
<name>A0A7S1PMB2_ALECA</name>
<accession>A0A7S1PMB2</accession>
<dbReference type="EMBL" id="HBGE01005877">
    <property type="protein sequence ID" value="CAD9092799.1"/>
    <property type="molecule type" value="Transcribed_RNA"/>
</dbReference>
<feature type="compositionally biased region" description="Low complexity" evidence="1">
    <location>
        <begin position="85"/>
        <end position="108"/>
    </location>
</feature>
<evidence type="ECO:0000313" key="2">
    <source>
        <dbReference type="EMBL" id="CAD9092799.1"/>
    </source>
</evidence>
<reference evidence="2" key="1">
    <citation type="submission" date="2021-01" db="EMBL/GenBank/DDBJ databases">
        <authorList>
            <person name="Corre E."/>
            <person name="Pelletier E."/>
            <person name="Niang G."/>
            <person name="Scheremetjew M."/>
            <person name="Finn R."/>
            <person name="Kale V."/>
            <person name="Holt S."/>
            <person name="Cochrane G."/>
            <person name="Meng A."/>
            <person name="Brown T."/>
            <person name="Cohen L."/>
        </authorList>
    </citation>
    <scope>NUCLEOTIDE SEQUENCE</scope>
    <source>
        <strain evidence="2">OF101</strain>
    </source>
</reference>
<evidence type="ECO:0000256" key="1">
    <source>
        <dbReference type="SAM" id="MobiDB-lite"/>
    </source>
</evidence>
<proteinExistence type="predicted"/>
<gene>
    <name evidence="2" type="ORF">ACAT0790_LOCUS3623</name>
</gene>
<sequence length="184" mass="20121">MPAPLPRVPGERMQVGYEQSHRTSFLTGHIIWQDRLEVERKARTKQMHSWRKQFGTAAPDRPEQPAGCFSAHVSRWLDAPGPGGPSATSPAAARSRALQASASAPSLSTVQPARPMELPLRNHEVTARTWRMVGRYGVQGAAPKLPRKSTDKRPDDAQVYGRTAAVAAELPPRLSNGQMAPFAK</sequence>
<protein>
    <submittedName>
        <fullName evidence="2">Uncharacterized protein</fullName>
    </submittedName>
</protein>
<feature type="region of interest" description="Disordered" evidence="1">
    <location>
        <begin position="74"/>
        <end position="110"/>
    </location>
</feature>
<dbReference type="AlphaFoldDB" id="A0A7S1PMB2"/>